<sequence length="168" mass="18567">MPGFSSIDSIELAAAVLQFVEFAAKTATALRALRTDRQEIRQLTLTLSRVSLVLSEMSVVARTSMSGATQHLALELFRDSEEALGVAMSLIGKLESSSFKRAKWVWLKGRVVDATRELERVDGKFLLVLQMHHFEVLGQTSGQIDSIRSQMDLTLESLGSLRSVVRTS</sequence>
<keyword evidence="2" id="KW-1185">Reference proteome</keyword>
<dbReference type="EMBL" id="ML119061">
    <property type="protein sequence ID" value="ROT35337.1"/>
    <property type="molecule type" value="Genomic_DNA"/>
</dbReference>
<accession>A0A3N2PLD8</accession>
<dbReference type="AlphaFoldDB" id="A0A3N2PLD8"/>
<dbReference type="RefSeq" id="XP_028463143.1">
    <property type="nucleotide sequence ID" value="XM_028610752.1"/>
</dbReference>
<organism evidence="1 2">
    <name type="scientific">Sodiomyces alkalinus (strain CBS 110278 / VKM F-3762 / F11)</name>
    <name type="common">Alkaliphilic filamentous fungus</name>
    <dbReference type="NCBI Taxonomy" id="1314773"/>
    <lineage>
        <taxon>Eukaryota</taxon>
        <taxon>Fungi</taxon>
        <taxon>Dikarya</taxon>
        <taxon>Ascomycota</taxon>
        <taxon>Pezizomycotina</taxon>
        <taxon>Sordariomycetes</taxon>
        <taxon>Hypocreomycetidae</taxon>
        <taxon>Glomerellales</taxon>
        <taxon>Plectosphaerellaceae</taxon>
        <taxon>Sodiomyces</taxon>
    </lineage>
</organism>
<name>A0A3N2PLD8_SODAK</name>
<evidence type="ECO:0008006" key="3">
    <source>
        <dbReference type="Google" id="ProtNLM"/>
    </source>
</evidence>
<evidence type="ECO:0000313" key="1">
    <source>
        <dbReference type="EMBL" id="ROT35337.1"/>
    </source>
</evidence>
<protein>
    <recommendedName>
        <fullName evidence="3">Fungal N-terminal domain-containing protein</fullName>
    </recommendedName>
</protein>
<gene>
    <name evidence="1" type="ORF">SODALDRAFT_328662</name>
</gene>
<proteinExistence type="predicted"/>
<reference evidence="1 2" key="1">
    <citation type="journal article" date="2018" name="Mol. Ecol.">
        <title>The obligate alkalophilic soda-lake fungus Sodiomyces alkalinus has shifted to a protein diet.</title>
        <authorList>
            <person name="Grum-Grzhimaylo A.A."/>
            <person name="Falkoski D.L."/>
            <person name="van den Heuvel J."/>
            <person name="Valero-Jimenez C.A."/>
            <person name="Min B."/>
            <person name="Choi I.G."/>
            <person name="Lipzen A."/>
            <person name="Daum C.G."/>
            <person name="Aanen D.K."/>
            <person name="Tsang A."/>
            <person name="Henrissat B."/>
            <person name="Bilanenko E.N."/>
            <person name="de Vries R.P."/>
            <person name="van Kan J.A.L."/>
            <person name="Grigoriev I.V."/>
            <person name="Debets A.J.M."/>
        </authorList>
    </citation>
    <scope>NUCLEOTIDE SEQUENCE [LARGE SCALE GENOMIC DNA]</scope>
    <source>
        <strain evidence="1 2">F11</strain>
    </source>
</reference>
<dbReference type="GeneID" id="39579230"/>
<evidence type="ECO:0000313" key="2">
    <source>
        <dbReference type="Proteomes" id="UP000272025"/>
    </source>
</evidence>
<dbReference type="Proteomes" id="UP000272025">
    <property type="component" value="Unassembled WGS sequence"/>
</dbReference>